<proteinExistence type="predicted"/>
<dbReference type="AlphaFoldDB" id="A0A6A5Q9K3"/>
<dbReference type="OrthoDB" id="3797138at2759"/>
<dbReference type="EMBL" id="ML979144">
    <property type="protein sequence ID" value="KAF1911406.1"/>
    <property type="molecule type" value="Genomic_DNA"/>
</dbReference>
<sequence>MSPFSDKAPKVFFLFDEPMTAKGREENMLGVAFENPKKGTRARYTPQGPRLPRNSHGAPETSAAKPGILQGVISYFSKSTDATEATSPRQSSPEQATGEPLTYNTSCTWPKDLGVDDIYPRDGPTIAVGIDEIQENIKDAQIAARIVKAVSFGLKVSEQKLASVHIPVLRRHTMEDPVGKIEKLLDKPEYRHRLIKLLEKQHSPGKKRLYIATAIIACAGVSLHSLKTAKQEVKASAKDPTETVPMSLEAGLHHLKEQAQRGEYKSEIVLCMSYHSIRYEYEPAEPAGYSGHWRAKKNQHDPEAIRYPWDDGFAIFRIDNDETEGEVPAFFSCDMDPSSPQRTDTNNSLCDAPRVPARRPAIFEDSMMEDSDAGAQQSEDENLAMHDAKGTRG</sequence>
<dbReference type="Proteomes" id="UP000800096">
    <property type="component" value="Unassembled WGS sequence"/>
</dbReference>
<feature type="compositionally biased region" description="Polar residues" evidence="1">
    <location>
        <begin position="79"/>
        <end position="95"/>
    </location>
</feature>
<keyword evidence="3" id="KW-1185">Reference proteome</keyword>
<feature type="region of interest" description="Disordered" evidence="1">
    <location>
        <begin position="26"/>
        <end position="63"/>
    </location>
</feature>
<feature type="region of interest" description="Disordered" evidence="1">
    <location>
        <begin position="79"/>
        <end position="105"/>
    </location>
</feature>
<reference evidence="2" key="1">
    <citation type="journal article" date="2020" name="Stud. Mycol.">
        <title>101 Dothideomycetes genomes: a test case for predicting lifestyles and emergence of pathogens.</title>
        <authorList>
            <person name="Haridas S."/>
            <person name="Albert R."/>
            <person name="Binder M."/>
            <person name="Bloem J."/>
            <person name="Labutti K."/>
            <person name="Salamov A."/>
            <person name="Andreopoulos B."/>
            <person name="Baker S."/>
            <person name="Barry K."/>
            <person name="Bills G."/>
            <person name="Bluhm B."/>
            <person name="Cannon C."/>
            <person name="Castanera R."/>
            <person name="Culley D."/>
            <person name="Daum C."/>
            <person name="Ezra D."/>
            <person name="Gonzalez J."/>
            <person name="Henrissat B."/>
            <person name="Kuo A."/>
            <person name="Liang C."/>
            <person name="Lipzen A."/>
            <person name="Lutzoni F."/>
            <person name="Magnuson J."/>
            <person name="Mondo S."/>
            <person name="Nolan M."/>
            <person name="Ohm R."/>
            <person name="Pangilinan J."/>
            <person name="Park H.-J."/>
            <person name="Ramirez L."/>
            <person name="Alfaro M."/>
            <person name="Sun H."/>
            <person name="Tritt A."/>
            <person name="Yoshinaga Y."/>
            <person name="Zwiers L.-H."/>
            <person name="Turgeon B."/>
            <person name="Goodwin S."/>
            <person name="Spatafora J."/>
            <person name="Crous P."/>
            <person name="Grigoriev I."/>
        </authorList>
    </citation>
    <scope>NUCLEOTIDE SEQUENCE</scope>
    <source>
        <strain evidence="2">HMLAC05119</strain>
    </source>
</reference>
<evidence type="ECO:0000313" key="3">
    <source>
        <dbReference type="Proteomes" id="UP000800096"/>
    </source>
</evidence>
<feature type="compositionally biased region" description="Polar residues" evidence="1">
    <location>
        <begin position="338"/>
        <end position="349"/>
    </location>
</feature>
<feature type="compositionally biased region" description="Basic and acidic residues" evidence="1">
    <location>
        <begin position="383"/>
        <end position="393"/>
    </location>
</feature>
<organism evidence="2 3">
    <name type="scientific">Ampelomyces quisqualis</name>
    <name type="common">Powdery mildew agent</name>
    <dbReference type="NCBI Taxonomy" id="50730"/>
    <lineage>
        <taxon>Eukaryota</taxon>
        <taxon>Fungi</taxon>
        <taxon>Dikarya</taxon>
        <taxon>Ascomycota</taxon>
        <taxon>Pezizomycotina</taxon>
        <taxon>Dothideomycetes</taxon>
        <taxon>Pleosporomycetidae</taxon>
        <taxon>Pleosporales</taxon>
        <taxon>Pleosporineae</taxon>
        <taxon>Phaeosphaeriaceae</taxon>
        <taxon>Ampelomyces</taxon>
    </lineage>
</organism>
<evidence type="ECO:0000313" key="2">
    <source>
        <dbReference type="EMBL" id="KAF1911406.1"/>
    </source>
</evidence>
<accession>A0A6A5Q9K3</accession>
<gene>
    <name evidence="2" type="ORF">BDU57DRAFT_524521</name>
</gene>
<name>A0A6A5Q9K3_AMPQU</name>
<evidence type="ECO:0000256" key="1">
    <source>
        <dbReference type="SAM" id="MobiDB-lite"/>
    </source>
</evidence>
<protein>
    <submittedName>
        <fullName evidence="2">Uncharacterized protein</fullName>
    </submittedName>
</protein>
<feature type="region of interest" description="Disordered" evidence="1">
    <location>
        <begin position="335"/>
        <end position="393"/>
    </location>
</feature>
<feature type="compositionally biased region" description="Acidic residues" evidence="1">
    <location>
        <begin position="366"/>
        <end position="382"/>
    </location>
</feature>